<feature type="region of interest" description="Disordered" evidence="1">
    <location>
        <begin position="1089"/>
        <end position="1109"/>
    </location>
</feature>
<name>A0A226DRH0_FOLCA</name>
<feature type="region of interest" description="Disordered" evidence="1">
    <location>
        <begin position="1382"/>
        <end position="1565"/>
    </location>
</feature>
<feature type="compositionally biased region" description="Low complexity" evidence="1">
    <location>
        <begin position="1396"/>
        <end position="1418"/>
    </location>
</feature>
<reference evidence="4 5" key="1">
    <citation type="submission" date="2015-12" db="EMBL/GenBank/DDBJ databases">
        <title>The genome of Folsomia candida.</title>
        <authorList>
            <person name="Faddeeva A."/>
            <person name="Derks M.F."/>
            <person name="Anvar Y."/>
            <person name="Smit S."/>
            <person name="Van Straalen N."/>
            <person name="Roelofs D."/>
        </authorList>
    </citation>
    <scope>NUCLEOTIDE SEQUENCE [LARGE SCALE GENOMIC DNA]</scope>
    <source>
        <strain evidence="4 5">VU population</strain>
        <tissue evidence="4">Whole body</tissue>
    </source>
</reference>
<feature type="transmembrane region" description="Helical" evidence="2">
    <location>
        <begin position="688"/>
        <end position="714"/>
    </location>
</feature>
<keyword evidence="3" id="KW-0732">Signal</keyword>
<feature type="compositionally biased region" description="Pro residues" evidence="1">
    <location>
        <begin position="1518"/>
        <end position="1527"/>
    </location>
</feature>
<keyword evidence="5" id="KW-1185">Reference proteome</keyword>
<dbReference type="Proteomes" id="UP000198287">
    <property type="component" value="Unassembled WGS sequence"/>
</dbReference>
<keyword evidence="2" id="KW-0812">Transmembrane</keyword>
<keyword evidence="2" id="KW-0472">Membrane</keyword>
<accession>A0A226DRH0</accession>
<feature type="signal peptide" evidence="3">
    <location>
        <begin position="1"/>
        <end position="19"/>
    </location>
</feature>
<feature type="compositionally biased region" description="Polar residues" evidence="1">
    <location>
        <begin position="1458"/>
        <end position="1467"/>
    </location>
</feature>
<evidence type="ECO:0000256" key="2">
    <source>
        <dbReference type="SAM" id="Phobius"/>
    </source>
</evidence>
<sequence>MNLALLFATGSIFLAHALAVYIPPTIRVTPGLYFRPVPDNVVIFSQTTPIFFTANLTILRTHTYDHSIMNKNCSGFTPTQDMIPLCLFSNDIIKNLNFLTERNNLLTHAFLDVDSHQHTPIQPTDFASPGFITKNTADQVNNHITRLLVGGDLDDQPHPDTQDTVVTRVRRQIVMAAAAIAGLVGYVSSSLFSSSSSDGRLMYNSLQSNAHIDHQNIIRITDDVQALRNDTFDGLRDSAIKFTQAMNYQRTKINTLYDSFKTGEVRSAMIQAQTIQELTRLADLVAYHDVITACQNKRLPLSLIDAGLLRDELDILSTHLNPLDQELVIPIKTISPYYQLPLVNCHLLSDNGTATIILHVPIQPLNRKIILHEVISIPFKHHDEICQYNMPSTYVLLTNNKPLAIESTHAHACQPDNGYCHFREYSGTSKILFCLTRLVRGATNDVIRDSCPFSCRPSMGSSDIHITELGYQNFALTNPPHNSSIECTFPDGRMTQEFVKPEHTVGSQIIHLPCSCRINIPSFSPVFNPLPCMKSNSLLPEVSLVIPTLWANLSYDQVTKIIMVKPALLPKTSYENMSSIFKLEWADGKIQHPAQITELPDLPASYHFFNHLKDESHLYQDFLAFLWQVAISFAVLYLWARHTPSVLPWVATTAAYTPVVKAASLLESAIPLSPPADCGTEQKIAHRILIALITTSVLITLVFVICMFGCFYICKKQKLRQDFTRMDKDRQLRSAERHRRREREIQMQPLQDRNSAANFPPPPPPLPGAQAYYPLPPPPPNTPQTRLHCTTIFGESYHNNTSPRHIFAYTNSPPPHTDSSSQHPSPDESHKTCFQRGQYFMPTCQLTHPQLSFNYKSPSKTSLQRGHFHSPNQTILQDNASSTCLTSRPNIHHYKHSLHLTNNIRLPYTTTKSADFSNTGYMPRYTHGGYTYPDPVPQSVLGRRIPSPSLLAPPAPSGTWVQEWNSRLNQLVPALLPPPSPPPVYTLDDEEVLQPVPPPTNHTISPPVYDISDSSVSSHRDSSRDSDSTYFSSAPASPTPSEEDISFIGAFHRASPPTVDITTPPFSPLGNLEFSDISSSSLSDSVLATSTSDSFSTDSSSNSSHSNSSNEITFLGYFARSTPTGSNTPNTSCPLPCLLPGDSECSAVLQSHAQPYGDEFQIPAQQRDAATPSLRLTFSQTLMPQYRPHRPVEENARRLYKALTTRGRPQDQTIVDFIQAKHSSYKNLIMLIPYDEPTVVRRVLGLLPQEFVLRLPGHTTPTFDQLIPTFINSIKMSSPKPLKAILFKEELIHLNNHEGHELRKALIHNTPPLLTTPSLSSHRTFASLYRGLDDIKLKIQAFEATTVFNALLLSPNEDFFDKFQHHLSFSSLYKHMRDTEFRKNKPTRPSSPPQDSWPNLPYSPSSSPSHTPGSKTPTYAPPLSPWSPSPPPNSPRTPSPSPFDPRQLRRRQPPPSNGGASSDTTGSPDPANPTFPPTSSTGEPTPPSNHPNTTVPPPTSFDLQYSRRPFHDAQDPGNTPPATPNPPRTSTNDLSTSSTLPGDQVEKLPLTPILPSAPSSHPPPASTFPNLPFAYPFTPPFPLPLPPFPYHPYPPPWFVHPPGGPQPTWRLPPLHPIRPRRRARQQKSPPVLRDPGFHRITSNQHPHPYLLSPQINPPPAKAVPDHKLSPPRDSGVFDGLPHDFQTQMKCSNPPSFLFHKIRLSSTCTDRSEKCAHFLALVHAGQRDETLYRIPPPLNYGPLLQALAEFV</sequence>
<feature type="compositionally biased region" description="Low complexity" evidence="1">
    <location>
        <begin position="1028"/>
        <end position="1040"/>
    </location>
</feature>
<keyword evidence="2" id="KW-1133">Transmembrane helix</keyword>
<feature type="compositionally biased region" description="Pro residues" evidence="1">
    <location>
        <begin position="1484"/>
        <end position="1499"/>
    </location>
</feature>
<evidence type="ECO:0000256" key="3">
    <source>
        <dbReference type="SAM" id="SignalP"/>
    </source>
</evidence>
<dbReference type="EMBL" id="LNIX01000013">
    <property type="protein sequence ID" value="OXA47660.1"/>
    <property type="molecule type" value="Genomic_DNA"/>
</dbReference>
<feature type="compositionally biased region" description="Low complexity" evidence="1">
    <location>
        <begin position="1528"/>
        <end position="1540"/>
    </location>
</feature>
<protein>
    <submittedName>
        <fullName evidence="4">Uncharacterized protein</fullName>
    </submittedName>
</protein>
<proteinExistence type="predicted"/>
<feature type="transmembrane region" description="Helical" evidence="2">
    <location>
        <begin position="622"/>
        <end position="640"/>
    </location>
</feature>
<feature type="compositionally biased region" description="Basic and acidic residues" evidence="1">
    <location>
        <begin position="1018"/>
        <end position="1027"/>
    </location>
</feature>
<organism evidence="4 5">
    <name type="scientific">Folsomia candida</name>
    <name type="common">Springtail</name>
    <dbReference type="NCBI Taxonomy" id="158441"/>
    <lineage>
        <taxon>Eukaryota</taxon>
        <taxon>Metazoa</taxon>
        <taxon>Ecdysozoa</taxon>
        <taxon>Arthropoda</taxon>
        <taxon>Hexapoda</taxon>
        <taxon>Collembola</taxon>
        <taxon>Entomobryomorpha</taxon>
        <taxon>Isotomoidea</taxon>
        <taxon>Isotomidae</taxon>
        <taxon>Proisotominae</taxon>
        <taxon>Folsomia</taxon>
    </lineage>
</organism>
<evidence type="ECO:0000256" key="1">
    <source>
        <dbReference type="SAM" id="MobiDB-lite"/>
    </source>
</evidence>
<evidence type="ECO:0000313" key="4">
    <source>
        <dbReference type="EMBL" id="OXA47660.1"/>
    </source>
</evidence>
<comment type="caution">
    <text evidence="4">The sequence shown here is derived from an EMBL/GenBank/DDBJ whole genome shotgun (WGS) entry which is preliminary data.</text>
</comment>
<evidence type="ECO:0000313" key="5">
    <source>
        <dbReference type="Proteomes" id="UP000198287"/>
    </source>
</evidence>
<feature type="chain" id="PRO_5012623929" evidence="3">
    <location>
        <begin position="20"/>
        <end position="1750"/>
    </location>
</feature>
<feature type="region of interest" description="Disordered" evidence="1">
    <location>
        <begin position="809"/>
        <end position="832"/>
    </location>
</feature>
<feature type="compositionally biased region" description="Low complexity" evidence="1">
    <location>
        <begin position="1004"/>
        <end position="1017"/>
    </location>
</feature>
<gene>
    <name evidence="4" type="ORF">Fcan01_18052</name>
</gene>
<feature type="region of interest" description="Disordered" evidence="1">
    <location>
        <begin position="729"/>
        <end position="783"/>
    </location>
</feature>
<feature type="compositionally biased region" description="Pro residues" evidence="1">
    <location>
        <begin position="1419"/>
        <end position="1443"/>
    </location>
</feature>
<feature type="region of interest" description="Disordered" evidence="1">
    <location>
        <begin position="980"/>
        <end position="1043"/>
    </location>
</feature>
<feature type="compositionally biased region" description="Polar residues" evidence="1">
    <location>
        <begin position="748"/>
        <end position="757"/>
    </location>
</feature>
<feature type="transmembrane region" description="Helical" evidence="2">
    <location>
        <begin position="173"/>
        <end position="192"/>
    </location>
</feature>